<reference evidence="1" key="1">
    <citation type="submission" date="2023-06" db="EMBL/GenBank/DDBJ databases">
        <authorList>
            <consortium name="Lawrence Berkeley National Laboratory"/>
            <person name="Ahrendt S."/>
            <person name="Sahu N."/>
            <person name="Indic B."/>
            <person name="Wong-Bajracharya J."/>
            <person name="Merenyi Z."/>
            <person name="Ke H.-M."/>
            <person name="Monk M."/>
            <person name="Kocsube S."/>
            <person name="Drula E."/>
            <person name="Lipzen A."/>
            <person name="Balint B."/>
            <person name="Henrissat B."/>
            <person name="Andreopoulos B."/>
            <person name="Martin F.M."/>
            <person name="Harder C.B."/>
            <person name="Rigling D."/>
            <person name="Ford K.L."/>
            <person name="Foster G.D."/>
            <person name="Pangilinan J."/>
            <person name="Papanicolaou A."/>
            <person name="Barry K."/>
            <person name="LaButti K."/>
            <person name="Viragh M."/>
            <person name="Koriabine M."/>
            <person name="Yan M."/>
            <person name="Riley R."/>
            <person name="Champramary S."/>
            <person name="Plett K.L."/>
            <person name="Tsai I.J."/>
            <person name="Slot J."/>
            <person name="Sipos G."/>
            <person name="Plett J."/>
            <person name="Nagy L.G."/>
            <person name="Grigoriev I.V."/>
        </authorList>
    </citation>
    <scope>NUCLEOTIDE SEQUENCE</scope>
    <source>
        <strain evidence="1">HWK02</strain>
    </source>
</reference>
<dbReference type="AlphaFoldDB" id="A0AA39UJV8"/>
<proteinExistence type="predicted"/>
<protein>
    <submittedName>
        <fullName evidence="1">Uncharacterized protein</fullName>
    </submittedName>
</protein>
<gene>
    <name evidence="1" type="ORF">EDD18DRAFT_1334399</name>
</gene>
<organism evidence="1 2">
    <name type="scientific">Armillaria luteobubalina</name>
    <dbReference type="NCBI Taxonomy" id="153913"/>
    <lineage>
        <taxon>Eukaryota</taxon>
        <taxon>Fungi</taxon>
        <taxon>Dikarya</taxon>
        <taxon>Basidiomycota</taxon>
        <taxon>Agaricomycotina</taxon>
        <taxon>Agaricomycetes</taxon>
        <taxon>Agaricomycetidae</taxon>
        <taxon>Agaricales</taxon>
        <taxon>Marasmiineae</taxon>
        <taxon>Physalacriaceae</taxon>
        <taxon>Armillaria</taxon>
    </lineage>
</organism>
<dbReference type="Proteomes" id="UP001175228">
    <property type="component" value="Unassembled WGS sequence"/>
</dbReference>
<sequence length="362" mass="38381">MTKTIRTVYSIRTAPLVEGEVILAVLKAGGDRSRCRGILQYLCGFGAATKDGDGNSKDNPSGGRYTWCTTVEFVRIGAADYGTIVLPTAFAPISSRPSAPMSSDNLADVEVIPAKIQGDSGGVTTTTTGVSASSSVATTFVTAAFEARMILVVVSHGRGAVLSITSLRAVFFIGREKQRRELLHDRTRHPLVARVKPKHPKLMRIPFGAQSPKAIPSHCDAPASGARLPPLSRRIHVKVLVAVMSPGTPNGTISKGKGSPRLRLALPSPPSAVPPDLLYGYTLSETVSTAVLTCRIIPEPRFRILVGPAHNMVMAPVVLPSDFPIANPAVARLMTTVGESDSRYDRPFELLVVEVVGGATNA</sequence>
<evidence type="ECO:0000313" key="2">
    <source>
        <dbReference type="Proteomes" id="UP001175228"/>
    </source>
</evidence>
<comment type="caution">
    <text evidence="1">The sequence shown here is derived from an EMBL/GenBank/DDBJ whole genome shotgun (WGS) entry which is preliminary data.</text>
</comment>
<accession>A0AA39UJV8</accession>
<evidence type="ECO:0000313" key="1">
    <source>
        <dbReference type="EMBL" id="KAK0492417.1"/>
    </source>
</evidence>
<dbReference type="EMBL" id="JAUEPU010000030">
    <property type="protein sequence ID" value="KAK0492417.1"/>
    <property type="molecule type" value="Genomic_DNA"/>
</dbReference>
<name>A0AA39UJV8_9AGAR</name>
<keyword evidence="2" id="KW-1185">Reference proteome</keyword>